<keyword evidence="1" id="KW-0472">Membrane</keyword>
<keyword evidence="3" id="KW-1185">Reference proteome</keyword>
<feature type="transmembrane region" description="Helical" evidence="1">
    <location>
        <begin position="74"/>
        <end position="96"/>
    </location>
</feature>
<proteinExistence type="predicted"/>
<evidence type="ECO:0000256" key="1">
    <source>
        <dbReference type="SAM" id="Phobius"/>
    </source>
</evidence>
<dbReference type="EMBL" id="CP053923">
    <property type="protein sequence ID" value="QNT68387.1"/>
    <property type="molecule type" value="Genomic_DNA"/>
</dbReference>
<dbReference type="Proteomes" id="UP000516369">
    <property type="component" value="Chromosome"/>
</dbReference>
<reference evidence="2 3" key="1">
    <citation type="submission" date="2020-05" db="EMBL/GenBank/DDBJ databases">
        <title>Complete closed genome sequence of Defluviicoccus vanus.</title>
        <authorList>
            <person name="Bessarab I."/>
            <person name="Arumugam K."/>
            <person name="Maszenan A.M."/>
            <person name="Seviour R.J."/>
            <person name="Williams R.B."/>
        </authorList>
    </citation>
    <scope>NUCLEOTIDE SEQUENCE [LARGE SCALE GENOMIC DNA]</scope>
    <source>
        <strain evidence="2 3">Ben 114</strain>
    </source>
</reference>
<accession>A0A7H1MY51</accession>
<evidence type="ECO:0000313" key="3">
    <source>
        <dbReference type="Proteomes" id="UP000516369"/>
    </source>
</evidence>
<dbReference type="AlphaFoldDB" id="A0A7H1MY51"/>
<keyword evidence="1" id="KW-0812">Transmembrane</keyword>
<gene>
    <name evidence="2" type="ORF">HQ394_02205</name>
</gene>
<feature type="transmembrane region" description="Helical" evidence="1">
    <location>
        <begin position="149"/>
        <end position="174"/>
    </location>
</feature>
<evidence type="ECO:0000313" key="2">
    <source>
        <dbReference type="EMBL" id="QNT68387.1"/>
    </source>
</evidence>
<sequence>MIETLPEGMLSMKSEVAEPAPQCGGHERARAARLKERAIEEFKRFVVLFLYLWVLFGLFALHERIVLREQGINFTAQGFALVNALVLAKVMLVAESLNFSRWLNRRPLIYPILHDAFLFAVLFIAFHVIEDLVIGLIHDESVRASIPVIGGGGVVGLLCVAVILFVALIPYFAVKYLNLALGPGQLKALLFDDSKR</sequence>
<keyword evidence="1" id="KW-1133">Transmembrane helix</keyword>
<dbReference type="RefSeq" id="WP_190261827.1">
    <property type="nucleotide sequence ID" value="NZ_CP053923.1"/>
</dbReference>
<feature type="transmembrane region" description="Helical" evidence="1">
    <location>
        <begin position="108"/>
        <end position="129"/>
    </location>
</feature>
<protein>
    <submittedName>
        <fullName evidence="2">Uncharacterized protein</fullName>
    </submittedName>
</protein>
<organism evidence="2 3">
    <name type="scientific">Defluviicoccus vanus</name>
    <dbReference type="NCBI Taxonomy" id="111831"/>
    <lineage>
        <taxon>Bacteria</taxon>
        <taxon>Pseudomonadati</taxon>
        <taxon>Pseudomonadota</taxon>
        <taxon>Alphaproteobacteria</taxon>
        <taxon>Rhodospirillales</taxon>
        <taxon>Rhodospirillaceae</taxon>
        <taxon>Defluviicoccus</taxon>
    </lineage>
</organism>
<feature type="transmembrane region" description="Helical" evidence="1">
    <location>
        <begin position="45"/>
        <end position="62"/>
    </location>
</feature>
<dbReference type="KEGG" id="dvn:HQ394_02205"/>
<name>A0A7H1MY51_9PROT</name>